<feature type="region of interest" description="Disordered" evidence="1">
    <location>
        <begin position="20"/>
        <end position="64"/>
    </location>
</feature>
<keyword evidence="2" id="KW-0732">Signal</keyword>
<comment type="caution">
    <text evidence="3">The sequence shown here is derived from an EMBL/GenBank/DDBJ whole genome shotgun (WGS) entry which is preliminary data.</text>
</comment>
<dbReference type="AlphaFoldDB" id="A0A0L7LJQ8"/>
<feature type="compositionally biased region" description="Basic and acidic residues" evidence="1">
    <location>
        <begin position="48"/>
        <end position="59"/>
    </location>
</feature>
<gene>
    <name evidence="3" type="ORF">OBRU01_04853</name>
</gene>
<feature type="signal peptide" evidence="2">
    <location>
        <begin position="1"/>
        <end position="22"/>
    </location>
</feature>
<evidence type="ECO:0000313" key="3">
    <source>
        <dbReference type="EMBL" id="KOB75672.1"/>
    </source>
</evidence>
<keyword evidence="4" id="KW-1185">Reference proteome</keyword>
<dbReference type="EMBL" id="JTDY01000851">
    <property type="protein sequence ID" value="KOB75672.1"/>
    <property type="molecule type" value="Genomic_DNA"/>
</dbReference>
<dbReference type="Proteomes" id="UP000037510">
    <property type="component" value="Unassembled WGS sequence"/>
</dbReference>
<sequence>MAKWRYCLVLAALLLLPLRTSTEEEEDEDLEEENDENEGDEGEEEEPADKADQNEHEGARLPSGLLRLTAPQTAVTRTILRRPLECYVCAYKVEMQLRSCLDPTKHRATAAHGAADSSHQDHPQAPAGVLRLHLQGGDAAKVMLGSYKAQMNRCNSQAFAIPVLVPRALTAVADVAQPLDSAFSTAAKPIPQTVLFFVTVLLALQTVVKVTVV</sequence>
<evidence type="ECO:0000256" key="2">
    <source>
        <dbReference type="SAM" id="SignalP"/>
    </source>
</evidence>
<evidence type="ECO:0000256" key="1">
    <source>
        <dbReference type="SAM" id="MobiDB-lite"/>
    </source>
</evidence>
<feature type="compositionally biased region" description="Acidic residues" evidence="1">
    <location>
        <begin position="23"/>
        <end position="47"/>
    </location>
</feature>
<feature type="chain" id="PRO_5005573317" evidence="2">
    <location>
        <begin position="23"/>
        <end position="213"/>
    </location>
</feature>
<name>A0A0L7LJQ8_OPEBR</name>
<accession>A0A0L7LJQ8</accession>
<reference evidence="3 4" key="1">
    <citation type="journal article" date="2015" name="Genome Biol. Evol.">
        <title>The genome of winter moth (Operophtera brumata) provides a genomic perspective on sexual dimorphism and phenology.</title>
        <authorList>
            <person name="Derks M.F."/>
            <person name="Smit S."/>
            <person name="Salis L."/>
            <person name="Schijlen E."/>
            <person name="Bossers A."/>
            <person name="Mateman C."/>
            <person name="Pijl A.S."/>
            <person name="de Ridder D."/>
            <person name="Groenen M.A."/>
            <person name="Visser M.E."/>
            <person name="Megens H.J."/>
        </authorList>
    </citation>
    <scope>NUCLEOTIDE SEQUENCE [LARGE SCALE GENOMIC DNA]</scope>
    <source>
        <strain evidence="3">WM2013NL</strain>
        <tissue evidence="3">Head and thorax</tissue>
    </source>
</reference>
<protein>
    <submittedName>
        <fullName evidence="3">Uncharacterized protein</fullName>
    </submittedName>
</protein>
<evidence type="ECO:0000313" key="4">
    <source>
        <dbReference type="Proteomes" id="UP000037510"/>
    </source>
</evidence>
<proteinExistence type="predicted"/>
<organism evidence="3 4">
    <name type="scientific">Operophtera brumata</name>
    <name type="common">Winter moth</name>
    <name type="synonym">Phalaena brumata</name>
    <dbReference type="NCBI Taxonomy" id="104452"/>
    <lineage>
        <taxon>Eukaryota</taxon>
        <taxon>Metazoa</taxon>
        <taxon>Ecdysozoa</taxon>
        <taxon>Arthropoda</taxon>
        <taxon>Hexapoda</taxon>
        <taxon>Insecta</taxon>
        <taxon>Pterygota</taxon>
        <taxon>Neoptera</taxon>
        <taxon>Endopterygota</taxon>
        <taxon>Lepidoptera</taxon>
        <taxon>Glossata</taxon>
        <taxon>Ditrysia</taxon>
        <taxon>Geometroidea</taxon>
        <taxon>Geometridae</taxon>
        <taxon>Larentiinae</taxon>
        <taxon>Operophtera</taxon>
    </lineage>
</organism>